<keyword evidence="3" id="KW-1185">Reference proteome</keyword>
<evidence type="ECO:0000313" key="2">
    <source>
        <dbReference type="EMBL" id="KAK3089185.1"/>
    </source>
</evidence>
<gene>
    <name evidence="2" type="ORF">FSP39_001569</name>
</gene>
<name>A0AA89BN85_PINIB</name>
<protein>
    <submittedName>
        <fullName evidence="2">Uncharacterized protein</fullName>
    </submittedName>
</protein>
<organism evidence="2 3">
    <name type="scientific">Pinctada imbricata</name>
    <name type="common">Atlantic pearl-oyster</name>
    <name type="synonym">Pinctada martensii</name>
    <dbReference type="NCBI Taxonomy" id="66713"/>
    <lineage>
        <taxon>Eukaryota</taxon>
        <taxon>Metazoa</taxon>
        <taxon>Spiralia</taxon>
        <taxon>Lophotrochozoa</taxon>
        <taxon>Mollusca</taxon>
        <taxon>Bivalvia</taxon>
        <taxon>Autobranchia</taxon>
        <taxon>Pteriomorphia</taxon>
        <taxon>Pterioida</taxon>
        <taxon>Pterioidea</taxon>
        <taxon>Pteriidae</taxon>
        <taxon>Pinctada</taxon>
    </lineage>
</organism>
<sequence length="130" mass="14437">MWNSNSSSDETPAAELSYENDMENLLENLVEISSQSGLSDCDMDNDSPDNTHSSLSDWNIHNDADVSTWKSYALTHMSDSTKSSDSFVSDTPSDILNDNTKATALYGNMIFSDNLVILSSKRQKNKHTTF</sequence>
<evidence type="ECO:0000313" key="3">
    <source>
        <dbReference type="Proteomes" id="UP001186944"/>
    </source>
</evidence>
<reference evidence="2" key="1">
    <citation type="submission" date="2019-08" db="EMBL/GenBank/DDBJ databases">
        <title>The improved chromosome-level genome for the pearl oyster Pinctada fucata martensii using PacBio sequencing and Hi-C.</title>
        <authorList>
            <person name="Zheng Z."/>
        </authorList>
    </citation>
    <scope>NUCLEOTIDE SEQUENCE</scope>
    <source>
        <strain evidence="2">ZZ-2019</strain>
        <tissue evidence="2">Adductor muscle</tissue>
    </source>
</reference>
<feature type="compositionally biased region" description="Polar residues" evidence="1">
    <location>
        <begin position="48"/>
        <end position="59"/>
    </location>
</feature>
<comment type="caution">
    <text evidence="2">The sequence shown here is derived from an EMBL/GenBank/DDBJ whole genome shotgun (WGS) entry which is preliminary data.</text>
</comment>
<dbReference type="Proteomes" id="UP001186944">
    <property type="component" value="Unassembled WGS sequence"/>
</dbReference>
<evidence type="ECO:0000256" key="1">
    <source>
        <dbReference type="SAM" id="MobiDB-lite"/>
    </source>
</evidence>
<feature type="compositionally biased region" description="Polar residues" evidence="1">
    <location>
        <begin position="1"/>
        <end position="10"/>
    </location>
</feature>
<feature type="region of interest" description="Disordered" evidence="1">
    <location>
        <begin position="36"/>
        <end position="59"/>
    </location>
</feature>
<dbReference type="EMBL" id="VSWD01000010">
    <property type="protein sequence ID" value="KAK3089185.1"/>
    <property type="molecule type" value="Genomic_DNA"/>
</dbReference>
<proteinExistence type="predicted"/>
<accession>A0AA89BN85</accession>
<dbReference type="AlphaFoldDB" id="A0AA89BN85"/>
<feature type="region of interest" description="Disordered" evidence="1">
    <location>
        <begin position="1"/>
        <end position="20"/>
    </location>
</feature>